<reference evidence="1" key="1">
    <citation type="submission" date="2014-09" db="EMBL/GenBank/DDBJ databases">
        <authorList>
            <person name="Magalhaes I.L.F."/>
            <person name="Oliveira U."/>
            <person name="Santos F.R."/>
            <person name="Vidigal T.H.D.A."/>
            <person name="Brescovit A.D."/>
            <person name="Santos A.J."/>
        </authorList>
    </citation>
    <scope>NUCLEOTIDE SEQUENCE</scope>
    <source>
        <tissue evidence="1">Shoot tissue taken approximately 20 cm above the soil surface</tissue>
    </source>
</reference>
<dbReference type="EMBL" id="GBRH01248825">
    <property type="protein sequence ID" value="JAD49070.1"/>
    <property type="molecule type" value="Transcribed_RNA"/>
</dbReference>
<dbReference type="AlphaFoldDB" id="A0A0A9AJG9"/>
<name>A0A0A9AJG9_ARUDO</name>
<protein>
    <submittedName>
        <fullName evidence="1">Uncharacterized protein</fullName>
    </submittedName>
</protein>
<sequence>MLWRGPWAWAIRVHSARQPAVWQGKKRYMPSLGPADQGSWRQHACMD</sequence>
<accession>A0A0A9AJG9</accession>
<organism evidence="1">
    <name type="scientific">Arundo donax</name>
    <name type="common">Giant reed</name>
    <name type="synonym">Donax arundinaceus</name>
    <dbReference type="NCBI Taxonomy" id="35708"/>
    <lineage>
        <taxon>Eukaryota</taxon>
        <taxon>Viridiplantae</taxon>
        <taxon>Streptophyta</taxon>
        <taxon>Embryophyta</taxon>
        <taxon>Tracheophyta</taxon>
        <taxon>Spermatophyta</taxon>
        <taxon>Magnoliopsida</taxon>
        <taxon>Liliopsida</taxon>
        <taxon>Poales</taxon>
        <taxon>Poaceae</taxon>
        <taxon>PACMAD clade</taxon>
        <taxon>Arundinoideae</taxon>
        <taxon>Arundineae</taxon>
        <taxon>Arundo</taxon>
    </lineage>
</organism>
<reference evidence="1" key="2">
    <citation type="journal article" date="2015" name="Data Brief">
        <title>Shoot transcriptome of the giant reed, Arundo donax.</title>
        <authorList>
            <person name="Barrero R.A."/>
            <person name="Guerrero F.D."/>
            <person name="Moolhuijzen P."/>
            <person name="Goolsby J.A."/>
            <person name="Tidwell J."/>
            <person name="Bellgard S.E."/>
            <person name="Bellgard M.I."/>
        </authorList>
    </citation>
    <scope>NUCLEOTIDE SEQUENCE</scope>
    <source>
        <tissue evidence="1">Shoot tissue taken approximately 20 cm above the soil surface</tissue>
    </source>
</reference>
<evidence type="ECO:0000313" key="1">
    <source>
        <dbReference type="EMBL" id="JAD49070.1"/>
    </source>
</evidence>
<proteinExistence type="predicted"/>